<protein>
    <submittedName>
        <fullName evidence="1">Uncharacterized protein</fullName>
    </submittedName>
</protein>
<evidence type="ECO:0000313" key="1">
    <source>
        <dbReference type="EMBL" id="QBD74631.1"/>
    </source>
</evidence>
<sequence length="70" mass="7964">MKELLAQELLAQEFMLTASITEVTEKEITDEDFELDIRVANPLQQEKTPMPQQILMTPRTCFPSCNGTCC</sequence>
<dbReference type="EMBL" id="CP035758">
    <property type="protein sequence ID" value="QBD74631.1"/>
    <property type="molecule type" value="Genomic_DNA"/>
</dbReference>
<dbReference type="RefSeq" id="WP_129885230.1">
    <property type="nucleotide sequence ID" value="NZ_CP035758.1"/>
</dbReference>
<gene>
    <name evidence="1" type="ORF">EPA93_00940</name>
</gene>
<accession>A0A4V0YY14</accession>
<proteinExistence type="predicted"/>
<name>A0A4V0YY14_KTERU</name>
<reference evidence="1 2" key="1">
    <citation type="submission" date="2019-01" db="EMBL/GenBank/DDBJ databases">
        <title>Ktedonosporobacter rubrisoli SCAWS-G2.</title>
        <authorList>
            <person name="Huang Y."/>
            <person name="Yan B."/>
        </authorList>
    </citation>
    <scope>NUCLEOTIDE SEQUENCE [LARGE SCALE GENOMIC DNA]</scope>
    <source>
        <strain evidence="1 2">SCAWS-G2</strain>
    </source>
</reference>
<evidence type="ECO:0000313" key="2">
    <source>
        <dbReference type="Proteomes" id="UP000290365"/>
    </source>
</evidence>
<dbReference type="Proteomes" id="UP000290365">
    <property type="component" value="Chromosome"/>
</dbReference>
<keyword evidence="2" id="KW-1185">Reference proteome</keyword>
<organism evidence="1 2">
    <name type="scientific">Ktedonosporobacter rubrisoli</name>
    <dbReference type="NCBI Taxonomy" id="2509675"/>
    <lineage>
        <taxon>Bacteria</taxon>
        <taxon>Bacillati</taxon>
        <taxon>Chloroflexota</taxon>
        <taxon>Ktedonobacteria</taxon>
        <taxon>Ktedonobacterales</taxon>
        <taxon>Ktedonosporobacteraceae</taxon>
        <taxon>Ktedonosporobacter</taxon>
    </lineage>
</organism>
<dbReference type="KEGG" id="kbs:EPA93_00940"/>
<dbReference type="AlphaFoldDB" id="A0A4V0YY14"/>